<organism evidence="1 2">
    <name type="scientific">Catharanthus roseus</name>
    <name type="common">Madagascar periwinkle</name>
    <name type="synonym">Vinca rosea</name>
    <dbReference type="NCBI Taxonomy" id="4058"/>
    <lineage>
        <taxon>Eukaryota</taxon>
        <taxon>Viridiplantae</taxon>
        <taxon>Streptophyta</taxon>
        <taxon>Embryophyta</taxon>
        <taxon>Tracheophyta</taxon>
        <taxon>Spermatophyta</taxon>
        <taxon>Magnoliopsida</taxon>
        <taxon>eudicotyledons</taxon>
        <taxon>Gunneridae</taxon>
        <taxon>Pentapetalae</taxon>
        <taxon>asterids</taxon>
        <taxon>lamiids</taxon>
        <taxon>Gentianales</taxon>
        <taxon>Apocynaceae</taxon>
        <taxon>Rauvolfioideae</taxon>
        <taxon>Vinceae</taxon>
        <taxon>Catharanthinae</taxon>
        <taxon>Catharanthus</taxon>
    </lineage>
</organism>
<comment type="caution">
    <text evidence="1">The sequence shown here is derived from an EMBL/GenBank/DDBJ whole genome shotgun (WGS) entry which is preliminary data.</text>
</comment>
<reference evidence="2" key="1">
    <citation type="journal article" date="2023" name="Nat. Plants">
        <title>Single-cell RNA sequencing provides a high-resolution roadmap for understanding the multicellular compartmentation of specialized metabolism.</title>
        <authorList>
            <person name="Sun S."/>
            <person name="Shen X."/>
            <person name="Li Y."/>
            <person name="Li Y."/>
            <person name="Wang S."/>
            <person name="Li R."/>
            <person name="Zhang H."/>
            <person name="Shen G."/>
            <person name="Guo B."/>
            <person name="Wei J."/>
            <person name="Xu J."/>
            <person name="St-Pierre B."/>
            <person name="Chen S."/>
            <person name="Sun C."/>
        </authorList>
    </citation>
    <scope>NUCLEOTIDE SEQUENCE [LARGE SCALE GENOMIC DNA]</scope>
</reference>
<evidence type="ECO:0000313" key="2">
    <source>
        <dbReference type="Proteomes" id="UP001060085"/>
    </source>
</evidence>
<sequence length="177" mass="21311">MANTTKKKLSFEEGWPILQESINKVIAKIEGSHQNQITSEEYMQIYTIVYDICEANPHHPDCQKLYQQFQKIFEDYIPSKILPTLRGKEEEKLLKELVKQWDNYKIMQRWLTRFFHYLNRFFIPIKRLPSLEQTSHLIFYKLVYGEMNDQVRDAVISMIHRNRKGEEIDHDLVKKCS</sequence>
<proteinExistence type="predicted"/>
<protein>
    <submittedName>
        <fullName evidence="1">Uncharacterized protein</fullName>
    </submittedName>
</protein>
<name>A0ACB9ZTF0_CATRO</name>
<keyword evidence="2" id="KW-1185">Reference proteome</keyword>
<accession>A0ACB9ZTF0</accession>
<gene>
    <name evidence="1" type="ORF">M9H77_36718</name>
</gene>
<dbReference type="EMBL" id="CM044708">
    <property type="protein sequence ID" value="KAI5650713.1"/>
    <property type="molecule type" value="Genomic_DNA"/>
</dbReference>
<dbReference type="Proteomes" id="UP001060085">
    <property type="component" value="Linkage Group LG08"/>
</dbReference>
<evidence type="ECO:0000313" key="1">
    <source>
        <dbReference type="EMBL" id="KAI5650713.1"/>
    </source>
</evidence>